<proteinExistence type="predicted"/>
<dbReference type="RefSeq" id="WP_132816638.1">
    <property type="nucleotide sequence ID" value="NZ_SMKI01000032.1"/>
</dbReference>
<dbReference type="Proteomes" id="UP000295345">
    <property type="component" value="Unassembled WGS sequence"/>
</dbReference>
<evidence type="ECO:0000313" key="2">
    <source>
        <dbReference type="Proteomes" id="UP000295345"/>
    </source>
</evidence>
<accession>A0A4V2Y405</accession>
<evidence type="ECO:0000313" key="1">
    <source>
        <dbReference type="EMBL" id="TDC78485.1"/>
    </source>
</evidence>
<dbReference type="EMBL" id="SMKI01000032">
    <property type="protein sequence ID" value="TDC78485.1"/>
    <property type="molecule type" value="Genomic_DNA"/>
</dbReference>
<dbReference type="OrthoDB" id="4320824at2"/>
<protein>
    <submittedName>
        <fullName evidence="1">Uncharacterized protein</fullName>
    </submittedName>
</protein>
<sequence length="135" mass="15060">MRHVHAYSWSGRRADFDREAERRPDHPAFAVAEVPPMRVVDWLRKPPRLVRGTFVEPRAAVDWLTERVREQAVESRPPLGVRRAYALSTLGWGGDVSWGYYTGGTGFLSLALVSCPNRAEPELACPAAVNHHTGG</sequence>
<keyword evidence="2" id="KW-1185">Reference proteome</keyword>
<gene>
    <name evidence="1" type="ORF">E1283_04990</name>
</gene>
<organism evidence="1 2">
    <name type="scientific">Streptomyces hainanensis</name>
    <dbReference type="NCBI Taxonomy" id="402648"/>
    <lineage>
        <taxon>Bacteria</taxon>
        <taxon>Bacillati</taxon>
        <taxon>Actinomycetota</taxon>
        <taxon>Actinomycetes</taxon>
        <taxon>Kitasatosporales</taxon>
        <taxon>Streptomycetaceae</taxon>
        <taxon>Streptomyces</taxon>
    </lineage>
</organism>
<comment type="caution">
    <text evidence="1">The sequence shown here is derived from an EMBL/GenBank/DDBJ whole genome shotgun (WGS) entry which is preliminary data.</text>
</comment>
<dbReference type="AlphaFoldDB" id="A0A4V2Y405"/>
<reference evidence="1 2" key="1">
    <citation type="submission" date="2019-03" db="EMBL/GenBank/DDBJ databases">
        <title>Draft genome sequences of novel Actinobacteria.</title>
        <authorList>
            <person name="Sahin N."/>
            <person name="Ay H."/>
            <person name="Saygin H."/>
        </authorList>
    </citation>
    <scope>NUCLEOTIDE SEQUENCE [LARGE SCALE GENOMIC DNA]</scope>
    <source>
        <strain evidence="1 2">DSM 41900</strain>
    </source>
</reference>
<name>A0A4V2Y405_9ACTN</name>